<feature type="transmembrane region" description="Helical" evidence="1">
    <location>
        <begin position="231"/>
        <end position="253"/>
    </location>
</feature>
<keyword evidence="4" id="KW-1185">Reference proteome</keyword>
<protein>
    <recommendedName>
        <fullName evidence="2">EamA domain-containing protein</fullName>
    </recommendedName>
</protein>
<comment type="caution">
    <text evidence="3">The sequence shown here is derived from an EMBL/GenBank/DDBJ whole genome shotgun (WGS) entry which is preliminary data.</text>
</comment>
<reference evidence="3" key="1">
    <citation type="journal article" date="2018" name="Genome Announc.">
        <title>Draft Genome Sequence of "Candidatus Phycosocius bacilliformis," an Alphaproteobacterial Ectosymbiont of the Hydrocarbon-Producing Green Alga Botryococcus braunii.</title>
        <authorList>
            <person name="Tanabe Y."/>
            <person name="Yamaguchi H."/>
            <person name="Watanabe M.M."/>
        </authorList>
    </citation>
    <scope>NUCLEOTIDE SEQUENCE [LARGE SCALE GENOMIC DNA]</scope>
    <source>
        <strain evidence="3">BOTRYCO-2</strain>
    </source>
</reference>
<feature type="transmembrane region" description="Helical" evidence="1">
    <location>
        <begin position="109"/>
        <end position="126"/>
    </location>
</feature>
<evidence type="ECO:0000256" key="1">
    <source>
        <dbReference type="SAM" id="Phobius"/>
    </source>
</evidence>
<dbReference type="Proteomes" id="UP000245086">
    <property type="component" value="Unassembled WGS sequence"/>
</dbReference>
<feature type="transmembrane region" description="Helical" evidence="1">
    <location>
        <begin position="192"/>
        <end position="211"/>
    </location>
</feature>
<evidence type="ECO:0000313" key="3">
    <source>
        <dbReference type="EMBL" id="GBF58355.1"/>
    </source>
</evidence>
<keyword evidence="1" id="KW-1133">Transmembrane helix</keyword>
<name>A0A2P2EBA7_9PROT</name>
<dbReference type="RefSeq" id="WP_108985223.1">
    <property type="nucleotide sequence ID" value="NZ_BFBR01000006.1"/>
</dbReference>
<dbReference type="PANTHER" id="PTHR22911:SF76">
    <property type="entry name" value="EAMA DOMAIN-CONTAINING PROTEIN"/>
    <property type="match status" value="1"/>
</dbReference>
<feature type="domain" description="EamA" evidence="2">
    <location>
        <begin position="16"/>
        <end position="149"/>
    </location>
</feature>
<feature type="transmembrane region" description="Helical" evidence="1">
    <location>
        <begin position="283"/>
        <end position="299"/>
    </location>
</feature>
<gene>
    <name evidence="3" type="ORF">PbB2_02036</name>
</gene>
<keyword evidence="1" id="KW-0472">Membrane</keyword>
<feature type="transmembrane region" description="Helical" evidence="1">
    <location>
        <begin position="45"/>
        <end position="64"/>
    </location>
</feature>
<evidence type="ECO:0000313" key="4">
    <source>
        <dbReference type="Proteomes" id="UP000245086"/>
    </source>
</evidence>
<dbReference type="InterPro" id="IPR037185">
    <property type="entry name" value="EmrE-like"/>
</dbReference>
<sequence>MQGTTAQAPANGVFLGTLALALGASCIALAPIMVKLSPLGPQASAFWRLMFALPLLALWARLEAKPVTEAGTRQTLPLGLLALAGLLFAGDLATWHAGIVRTSAANATFLSNLTPIVVVAFTWLTTRALPKRAYWVAVVIALTGSLLLSGGAPATNPDRLVGDGLSVLTSLWYGLYLLTVARMRSQWGAGTIMFYSSAFAMVFCLIVTLISGEPLFPPDTGQSFIAQWWPLLVLGVLAQVAGQGLLAVGFGLVPTHIASVLILLQPVLVAFLGYAWLHESLTPIQMGGGVLVLIGVWLARRAG</sequence>
<organism evidence="3 4">
    <name type="scientific">Candidatus Phycosocius bacilliformis</name>
    <dbReference type="NCBI Taxonomy" id="1445552"/>
    <lineage>
        <taxon>Bacteria</taxon>
        <taxon>Pseudomonadati</taxon>
        <taxon>Pseudomonadota</taxon>
        <taxon>Alphaproteobacteria</taxon>
        <taxon>Caulobacterales</taxon>
        <taxon>Caulobacterales incertae sedis</taxon>
        <taxon>Candidatus Phycosocius</taxon>
    </lineage>
</organism>
<keyword evidence="1" id="KW-0812">Transmembrane</keyword>
<feature type="domain" description="EamA" evidence="2">
    <location>
        <begin position="162"/>
        <end position="299"/>
    </location>
</feature>
<accession>A0A2P2EBA7</accession>
<dbReference type="GO" id="GO:0016020">
    <property type="term" value="C:membrane"/>
    <property type="evidence" value="ECO:0007669"/>
    <property type="project" value="InterPro"/>
</dbReference>
<feature type="transmembrane region" description="Helical" evidence="1">
    <location>
        <begin position="133"/>
        <end position="154"/>
    </location>
</feature>
<dbReference type="SUPFAM" id="SSF103481">
    <property type="entry name" value="Multidrug resistance efflux transporter EmrE"/>
    <property type="match status" value="2"/>
</dbReference>
<proteinExistence type="predicted"/>
<feature type="transmembrane region" description="Helical" evidence="1">
    <location>
        <begin position="76"/>
        <end position="97"/>
    </location>
</feature>
<dbReference type="EMBL" id="BFBR01000006">
    <property type="protein sequence ID" value="GBF58355.1"/>
    <property type="molecule type" value="Genomic_DNA"/>
</dbReference>
<dbReference type="OrthoDB" id="8770617at2"/>
<dbReference type="Pfam" id="PF00892">
    <property type="entry name" value="EamA"/>
    <property type="match status" value="2"/>
</dbReference>
<evidence type="ECO:0000259" key="2">
    <source>
        <dbReference type="Pfam" id="PF00892"/>
    </source>
</evidence>
<feature type="transmembrane region" description="Helical" evidence="1">
    <location>
        <begin position="12"/>
        <end position="33"/>
    </location>
</feature>
<feature type="transmembrane region" description="Helical" evidence="1">
    <location>
        <begin position="260"/>
        <end position="277"/>
    </location>
</feature>
<feature type="transmembrane region" description="Helical" evidence="1">
    <location>
        <begin position="160"/>
        <end position="180"/>
    </location>
</feature>
<dbReference type="AlphaFoldDB" id="A0A2P2EBA7"/>
<dbReference type="InterPro" id="IPR000620">
    <property type="entry name" value="EamA_dom"/>
</dbReference>
<dbReference type="PANTHER" id="PTHR22911">
    <property type="entry name" value="ACYL-MALONYL CONDENSING ENZYME-RELATED"/>
    <property type="match status" value="1"/>
</dbReference>